<dbReference type="Gene3D" id="3.40.50.300">
    <property type="entry name" value="P-loop containing nucleotide triphosphate hydrolases"/>
    <property type="match status" value="1"/>
</dbReference>
<dbReference type="InterPro" id="IPR045055">
    <property type="entry name" value="DNA2/NAM7-like"/>
</dbReference>
<feature type="domain" description="DNA2/NAM7 helicase-like C-terminal" evidence="1">
    <location>
        <begin position="93"/>
        <end position="145"/>
    </location>
</feature>
<dbReference type="AlphaFoldDB" id="A0A915JCL9"/>
<evidence type="ECO:0000259" key="1">
    <source>
        <dbReference type="Pfam" id="PF13087"/>
    </source>
</evidence>
<sequence length="178" mass="20550">MVDSNTAMWRLKLKEKEMGTKYIDEASGMPLRPLNETAPQISEPIRDLLIRGKHRDPTATCRYRDIGANRNDLFDSCRLNMSQKEAVRLSESNFISIIQGQESDIVIYDIVRSNQYLTIGFLENFKRLNVAISRARCLLIVVGNATMFPSLEAGKCFIVNKDQINTEGRRHWRKLLEW</sequence>
<keyword evidence="2" id="KW-1185">Reference proteome</keyword>
<dbReference type="Proteomes" id="UP000887565">
    <property type="component" value="Unplaced"/>
</dbReference>
<evidence type="ECO:0000313" key="3">
    <source>
        <dbReference type="WBParaSite" id="nRc.2.0.1.t24253-RA"/>
    </source>
</evidence>
<protein>
    <submittedName>
        <fullName evidence="3">DNA2/NAM7 helicase-like C-terminal domain-containing protein</fullName>
    </submittedName>
</protein>
<dbReference type="InterPro" id="IPR027417">
    <property type="entry name" value="P-loop_NTPase"/>
</dbReference>
<organism evidence="2 3">
    <name type="scientific">Romanomermis culicivorax</name>
    <name type="common">Nematode worm</name>
    <dbReference type="NCBI Taxonomy" id="13658"/>
    <lineage>
        <taxon>Eukaryota</taxon>
        <taxon>Metazoa</taxon>
        <taxon>Ecdysozoa</taxon>
        <taxon>Nematoda</taxon>
        <taxon>Enoplea</taxon>
        <taxon>Dorylaimia</taxon>
        <taxon>Mermithida</taxon>
        <taxon>Mermithoidea</taxon>
        <taxon>Mermithidae</taxon>
        <taxon>Romanomermis</taxon>
    </lineage>
</organism>
<dbReference type="GO" id="GO:0031380">
    <property type="term" value="C:nuclear RNA-directed RNA polymerase complex"/>
    <property type="evidence" value="ECO:0007669"/>
    <property type="project" value="TreeGrafter"/>
</dbReference>
<name>A0A915JCL9_ROMCU</name>
<proteinExistence type="predicted"/>
<dbReference type="WBParaSite" id="nRc.2.0.1.t24253-RA">
    <property type="protein sequence ID" value="nRc.2.0.1.t24253-RA"/>
    <property type="gene ID" value="nRc.2.0.1.g24253"/>
</dbReference>
<evidence type="ECO:0000313" key="2">
    <source>
        <dbReference type="Proteomes" id="UP000887565"/>
    </source>
</evidence>
<dbReference type="GO" id="GO:0031048">
    <property type="term" value="P:regulatory ncRNA-mediated heterochromatin formation"/>
    <property type="evidence" value="ECO:0007669"/>
    <property type="project" value="TreeGrafter"/>
</dbReference>
<accession>A0A915JCL9</accession>
<dbReference type="InterPro" id="IPR041679">
    <property type="entry name" value="DNA2/NAM7-like_C"/>
</dbReference>
<dbReference type="Pfam" id="PF13087">
    <property type="entry name" value="AAA_12"/>
    <property type="match status" value="1"/>
</dbReference>
<dbReference type="PANTHER" id="PTHR10887:SF341">
    <property type="entry name" value="NFX1-TYPE ZINC FINGER-CONTAINING PROTEIN 1"/>
    <property type="match status" value="1"/>
</dbReference>
<dbReference type="PANTHER" id="PTHR10887">
    <property type="entry name" value="DNA2/NAM7 HELICASE FAMILY"/>
    <property type="match status" value="1"/>
</dbReference>
<reference evidence="3" key="1">
    <citation type="submission" date="2022-11" db="UniProtKB">
        <authorList>
            <consortium name="WormBaseParasite"/>
        </authorList>
    </citation>
    <scope>IDENTIFICATION</scope>
</reference>